<proteinExistence type="predicted"/>
<name>A0A8W7PYF2_ANOCL</name>
<reference evidence="1" key="1">
    <citation type="submission" date="2022-08" db="UniProtKB">
        <authorList>
            <consortium name="EnsemblMetazoa"/>
        </authorList>
    </citation>
    <scope>IDENTIFICATION</scope>
</reference>
<evidence type="ECO:0008006" key="2">
    <source>
        <dbReference type="Google" id="ProtNLM"/>
    </source>
</evidence>
<dbReference type="PANTHER" id="PTHR31649:SF10">
    <property type="entry name" value="IP19903P-RELATED"/>
    <property type="match status" value="1"/>
</dbReference>
<accession>A0A8W7PYF2</accession>
<sequence length="92" mass="10261">MNSGFNWIPWTSHQGIPPAAVYGGNDQDGSPIYIGRAYHEGDQLPAKVIPSKQAAYVSHNGMEIFKTHFETLYIPYGGSEIPIKNYEVLIEH</sequence>
<dbReference type="AlphaFoldDB" id="A0A8W7PYF2"/>
<dbReference type="VEuPathDB" id="VectorBase:ACON2_036023"/>
<dbReference type="EnsemblMetazoa" id="ACOM039818-RA">
    <property type="protein sequence ID" value="ACOM039818-PA.1"/>
    <property type="gene ID" value="ACOM039818"/>
</dbReference>
<dbReference type="InterPro" id="IPR006616">
    <property type="entry name" value="DM9_repeat"/>
</dbReference>
<dbReference type="Proteomes" id="UP000075882">
    <property type="component" value="Unassembled WGS sequence"/>
</dbReference>
<dbReference type="Pfam" id="PF11901">
    <property type="entry name" value="DM9"/>
    <property type="match status" value="1"/>
</dbReference>
<dbReference type="SMART" id="SM00696">
    <property type="entry name" value="DM9"/>
    <property type="match status" value="1"/>
</dbReference>
<protein>
    <recommendedName>
        <fullName evidence="2">DUF3421 domain-containing protein</fullName>
    </recommendedName>
</protein>
<evidence type="ECO:0000313" key="1">
    <source>
        <dbReference type="EnsemblMetazoa" id="ACOM039818-PA.1"/>
    </source>
</evidence>
<organism evidence="1">
    <name type="scientific">Anopheles coluzzii</name>
    <name type="common">African malaria mosquito</name>
    <dbReference type="NCBI Taxonomy" id="1518534"/>
    <lineage>
        <taxon>Eukaryota</taxon>
        <taxon>Metazoa</taxon>
        <taxon>Ecdysozoa</taxon>
        <taxon>Arthropoda</taxon>
        <taxon>Hexapoda</taxon>
        <taxon>Insecta</taxon>
        <taxon>Pterygota</taxon>
        <taxon>Neoptera</taxon>
        <taxon>Endopterygota</taxon>
        <taxon>Diptera</taxon>
        <taxon>Nematocera</taxon>
        <taxon>Culicoidea</taxon>
        <taxon>Culicidae</taxon>
        <taxon>Anophelinae</taxon>
        <taxon>Anopheles</taxon>
    </lineage>
</organism>
<dbReference type="PANTHER" id="PTHR31649">
    <property type="entry name" value="AGAP009604-PA"/>
    <property type="match status" value="1"/>
</dbReference>